<dbReference type="EMBL" id="JAGKQQ010000001">
    <property type="protein sequence ID" value="MBP3956476.1"/>
    <property type="molecule type" value="Genomic_DNA"/>
</dbReference>
<sequence>MRAVVVLTLFLSLSTGCNKEGGPTVYRDPVLPGKGPAAVEPHSDGKVPPPHEPSKKLTLKEAREKIVQSAGNEGLKRDEVKKLLGAPDETQESKFGPNKFFSDVWIYRNQTVIWDGASEKFYPLIRITFIRNVDRPAQELRID</sequence>
<protein>
    <recommendedName>
        <fullName evidence="4">Lipoprotein SmpA/OmlA domain-containing protein</fullName>
    </recommendedName>
</protein>
<keyword evidence="3" id="KW-1185">Reference proteome</keyword>
<evidence type="ECO:0000256" key="1">
    <source>
        <dbReference type="SAM" id="MobiDB-lite"/>
    </source>
</evidence>
<dbReference type="Proteomes" id="UP000676565">
    <property type="component" value="Unassembled WGS sequence"/>
</dbReference>
<proteinExistence type="predicted"/>
<name>A0ABS5BRY5_9BACT</name>
<evidence type="ECO:0008006" key="4">
    <source>
        <dbReference type="Google" id="ProtNLM"/>
    </source>
</evidence>
<evidence type="ECO:0000313" key="3">
    <source>
        <dbReference type="Proteomes" id="UP000676565"/>
    </source>
</evidence>
<evidence type="ECO:0000313" key="2">
    <source>
        <dbReference type="EMBL" id="MBP3956476.1"/>
    </source>
</evidence>
<gene>
    <name evidence="2" type="ORF">J8F10_14440</name>
</gene>
<dbReference type="RefSeq" id="WP_210654635.1">
    <property type="nucleotide sequence ID" value="NZ_JAGKQQ010000001.1"/>
</dbReference>
<organism evidence="2 3">
    <name type="scientific">Gemmata palustris</name>
    <dbReference type="NCBI Taxonomy" id="2822762"/>
    <lineage>
        <taxon>Bacteria</taxon>
        <taxon>Pseudomonadati</taxon>
        <taxon>Planctomycetota</taxon>
        <taxon>Planctomycetia</taxon>
        <taxon>Gemmatales</taxon>
        <taxon>Gemmataceae</taxon>
        <taxon>Gemmata</taxon>
    </lineage>
</organism>
<feature type="region of interest" description="Disordered" evidence="1">
    <location>
        <begin position="30"/>
        <end position="56"/>
    </location>
</feature>
<accession>A0ABS5BRY5</accession>
<reference evidence="2 3" key="1">
    <citation type="submission" date="2021-04" db="EMBL/GenBank/DDBJ databases">
        <authorList>
            <person name="Ivanova A."/>
        </authorList>
    </citation>
    <scope>NUCLEOTIDE SEQUENCE [LARGE SCALE GENOMIC DNA]</scope>
    <source>
        <strain evidence="2 3">G18</strain>
    </source>
</reference>
<dbReference type="PROSITE" id="PS51257">
    <property type="entry name" value="PROKAR_LIPOPROTEIN"/>
    <property type="match status" value="1"/>
</dbReference>
<comment type="caution">
    <text evidence="2">The sequence shown here is derived from an EMBL/GenBank/DDBJ whole genome shotgun (WGS) entry which is preliminary data.</text>
</comment>